<organism evidence="2 3">
    <name type="scientific">Pelobates cultripes</name>
    <name type="common">Western spadefoot toad</name>
    <dbReference type="NCBI Taxonomy" id="61616"/>
    <lineage>
        <taxon>Eukaryota</taxon>
        <taxon>Metazoa</taxon>
        <taxon>Chordata</taxon>
        <taxon>Craniata</taxon>
        <taxon>Vertebrata</taxon>
        <taxon>Euteleostomi</taxon>
        <taxon>Amphibia</taxon>
        <taxon>Batrachia</taxon>
        <taxon>Anura</taxon>
        <taxon>Pelobatoidea</taxon>
        <taxon>Pelobatidae</taxon>
        <taxon>Pelobates</taxon>
    </lineage>
</organism>
<evidence type="ECO:0000256" key="1">
    <source>
        <dbReference type="SAM" id="MobiDB-lite"/>
    </source>
</evidence>
<feature type="compositionally biased region" description="Acidic residues" evidence="1">
    <location>
        <begin position="85"/>
        <end position="98"/>
    </location>
</feature>
<name>A0AAD1RSY9_PELCU</name>
<proteinExistence type="predicted"/>
<feature type="non-terminal residue" evidence="2">
    <location>
        <position position="129"/>
    </location>
</feature>
<gene>
    <name evidence="2" type="ORF">PECUL_23A005563</name>
</gene>
<dbReference type="AlphaFoldDB" id="A0AAD1RSY9"/>
<reference evidence="2" key="1">
    <citation type="submission" date="2022-03" db="EMBL/GenBank/DDBJ databases">
        <authorList>
            <person name="Alioto T."/>
            <person name="Alioto T."/>
            <person name="Gomez Garrido J."/>
        </authorList>
    </citation>
    <scope>NUCLEOTIDE SEQUENCE</scope>
</reference>
<protein>
    <submittedName>
        <fullName evidence="2">Uncharacterized protein</fullName>
    </submittedName>
</protein>
<feature type="compositionally biased region" description="Low complexity" evidence="1">
    <location>
        <begin position="69"/>
        <end position="84"/>
    </location>
</feature>
<sequence>MARRAPERTKPLELQDRELNIAVYLKYRSPTGDIPTHPPTETTMGCKNRKNQPPATPRKPDIRLSFERPAAVTAAPAKMAPVAQAEEEASEASQEEGDISTSPEPGEDYPETDSDPVTKGDIKNLLQDI</sequence>
<dbReference type="EMBL" id="OW240914">
    <property type="protein sequence ID" value="CAH2277652.1"/>
    <property type="molecule type" value="Genomic_DNA"/>
</dbReference>
<keyword evidence="3" id="KW-1185">Reference proteome</keyword>
<evidence type="ECO:0000313" key="3">
    <source>
        <dbReference type="Proteomes" id="UP001295444"/>
    </source>
</evidence>
<dbReference type="Proteomes" id="UP001295444">
    <property type="component" value="Chromosome 03"/>
</dbReference>
<feature type="compositionally biased region" description="Acidic residues" evidence="1">
    <location>
        <begin position="105"/>
        <end position="114"/>
    </location>
</feature>
<feature type="region of interest" description="Disordered" evidence="1">
    <location>
        <begin position="29"/>
        <end position="129"/>
    </location>
</feature>
<evidence type="ECO:0000313" key="2">
    <source>
        <dbReference type="EMBL" id="CAH2277652.1"/>
    </source>
</evidence>
<accession>A0AAD1RSY9</accession>